<dbReference type="InterPro" id="IPR036893">
    <property type="entry name" value="SBP_sf"/>
</dbReference>
<name>S8D9M6_9LAMI</name>
<dbReference type="GO" id="GO:0008270">
    <property type="term" value="F:zinc ion binding"/>
    <property type="evidence" value="ECO:0007669"/>
    <property type="project" value="UniProtKB-KW"/>
</dbReference>
<dbReference type="Proteomes" id="UP000015453">
    <property type="component" value="Unassembled WGS sequence"/>
</dbReference>
<keyword evidence="3" id="KW-0862">Zinc</keyword>
<keyword evidence="7" id="KW-1185">Reference proteome</keyword>
<dbReference type="OrthoDB" id="514967at2759"/>
<dbReference type="GO" id="GO:0005634">
    <property type="term" value="C:nucleus"/>
    <property type="evidence" value="ECO:0007669"/>
    <property type="project" value="InterPro"/>
</dbReference>
<comment type="caution">
    <text evidence="6">The sequence shown here is derived from an EMBL/GenBank/DDBJ whole genome shotgun (WGS) entry which is preliminary data.</text>
</comment>
<gene>
    <name evidence="6" type="ORF">M569_00519</name>
</gene>
<dbReference type="PROSITE" id="PS51141">
    <property type="entry name" value="ZF_SBP"/>
    <property type="match status" value="1"/>
</dbReference>
<dbReference type="InterPro" id="IPR004333">
    <property type="entry name" value="SBP_dom"/>
</dbReference>
<dbReference type="SUPFAM" id="SSF103612">
    <property type="entry name" value="SBT domain"/>
    <property type="match status" value="1"/>
</dbReference>
<keyword evidence="1" id="KW-0479">Metal-binding</keyword>
<sequence>KKSKSSAVGAVQYGGKAPPKCQVDGCGVDLAETKGFYCRHKVCPMHSKCAAVLIAGVEMRFCQQCSRFHQLAEFDKEKRSCRRKLAAHNQRRRKIPPGEAMVASIFGNL</sequence>
<evidence type="ECO:0000256" key="4">
    <source>
        <dbReference type="PROSITE-ProRule" id="PRU00470"/>
    </source>
</evidence>
<evidence type="ECO:0000256" key="2">
    <source>
        <dbReference type="ARBA" id="ARBA00022771"/>
    </source>
</evidence>
<dbReference type="Gene3D" id="4.10.1100.10">
    <property type="entry name" value="Transcription factor, SBP-box domain"/>
    <property type="match status" value="1"/>
</dbReference>
<dbReference type="PANTHER" id="PTHR31251:SF226">
    <property type="entry name" value="SQUAMOSA PROMOTER-BINDING-LIKE PROTEIN 6"/>
    <property type="match status" value="1"/>
</dbReference>
<feature type="domain" description="SBP-type" evidence="5">
    <location>
        <begin position="18"/>
        <end position="95"/>
    </location>
</feature>
<dbReference type="AlphaFoldDB" id="S8D9M6"/>
<evidence type="ECO:0000256" key="3">
    <source>
        <dbReference type="ARBA" id="ARBA00022833"/>
    </source>
</evidence>
<dbReference type="EMBL" id="AUSU01000138">
    <property type="protein sequence ID" value="EPS74236.1"/>
    <property type="molecule type" value="Genomic_DNA"/>
</dbReference>
<dbReference type="Pfam" id="PF03110">
    <property type="entry name" value="SBP"/>
    <property type="match status" value="1"/>
</dbReference>
<dbReference type="GO" id="GO:0003677">
    <property type="term" value="F:DNA binding"/>
    <property type="evidence" value="ECO:0007669"/>
    <property type="project" value="InterPro"/>
</dbReference>
<keyword evidence="2 4" id="KW-0863">Zinc-finger</keyword>
<dbReference type="PANTHER" id="PTHR31251">
    <property type="entry name" value="SQUAMOSA PROMOTER-BINDING-LIKE PROTEIN 4"/>
    <property type="match status" value="1"/>
</dbReference>
<protein>
    <recommendedName>
        <fullName evidence="5">SBP-type domain-containing protein</fullName>
    </recommendedName>
</protein>
<evidence type="ECO:0000259" key="5">
    <source>
        <dbReference type="PROSITE" id="PS51141"/>
    </source>
</evidence>
<feature type="non-terminal residue" evidence="6">
    <location>
        <position position="109"/>
    </location>
</feature>
<evidence type="ECO:0000313" key="6">
    <source>
        <dbReference type="EMBL" id="EPS74236.1"/>
    </source>
</evidence>
<organism evidence="6 7">
    <name type="scientific">Genlisea aurea</name>
    <dbReference type="NCBI Taxonomy" id="192259"/>
    <lineage>
        <taxon>Eukaryota</taxon>
        <taxon>Viridiplantae</taxon>
        <taxon>Streptophyta</taxon>
        <taxon>Embryophyta</taxon>
        <taxon>Tracheophyta</taxon>
        <taxon>Spermatophyta</taxon>
        <taxon>Magnoliopsida</taxon>
        <taxon>eudicotyledons</taxon>
        <taxon>Gunneridae</taxon>
        <taxon>Pentapetalae</taxon>
        <taxon>asterids</taxon>
        <taxon>lamiids</taxon>
        <taxon>Lamiales</taxon>
        <taxon>Lentibulariaceae</taxon>
        <taxon>Genlisea</taxon>
    </lineage>
</organism>
<accession>S8D9M6</accession>
<feature type="non-terminal residue" evidence="6">
    <location>
        <position position="1"/>
    </location>
</feature>
<evidence type="ECO:0000256" key="1">
    <source>
        <dbReference type="ARBA" id="ARBA00022723"/>
    </source>
</evidence>
<evidence type="ECO:0000313" key="7">
    <source>
        <dbReference type="Proteomes" id="UP000015453"/>
    </source>
</evidence>
<proteinExistence type="predicted"/>
<reference evidence="6 7" key="1">
    <citation type="journal article" date="2013" name="BMC Genomics">
        <title>The miniature genome of a carnivorous plant Genlisea aurea contains a low number of genes and short non-coding sequences.</title>
        <authorList>
            <person name="Leushkin E.V."/>
            <person name="Sutormin R.A."/>
            <person name="Nabieva E.R."/>
            <person name="Penin A.A."/>
            <person name="Kondrashov A.S."/>
            <person name="Logacheva M.D."/>
        </authorList>
    </citation>
    <scope>NUCLEOTIDE SEQUENCE [LARGE SCALE GENOMIC DNA]</scope>
</reference>
<dbReference type="InterPro" id="IPR044817">
    <property type="entry name" value="SBP-like"/>
</dbReference>